<evidence type="ECO:0000313" key="1">
    <source>
        <dbReference type="EMBL" id="WWT41136.1"/>
    </source>
</evidence>
<proteinExistence type="predicted"/>
<accession>A0AC61ZTS6</accession>
<sequence>MSKRFGRNQKRKMRESLAAQEKQLNNLQRDLDNSRNENRMERECLQMTCDLLGEYFPTLMPQTREVPYGSFSVPSYGLFNPTPYEMRERIMKMELTLHRLESIEYDIEVDKLREMLYLRVYTPNGGSVAYNWQFRKLPSHIMEQILQRDLVPMLVEEIKRGLNG</sequence>
<dbReference type="EMBL" id="PP357458">
    <property type="protein sequence ID" value="WWT41136.1"/>
    <property type="molecule type" value="Genomic_DNA"/>
</dbReference>
<protein>
    <submittedName>
        <fullName evidence="1">Uncharacterized protein</fullName>
    </submittedName>
</protein>
<name>A0AC61ZTS6_9CAUD</name>
<reference evidence="1" key="1">
    <citation type="submission" date="2024-02" db="EMBL/GenBank/DDBJ databases">
        <title>Klebsiella phages.</title>
        <authorList>
            <person name="Li J."/>
            <person name="Feng Y."/>
            <person name="Zong Z."/>
        </authorList>
    </citation>
    <scope>NUCLEOTIDE SEQUENCE</scope>
</reference>
<organism evidence="1">
    <name type="scientific">Klebsiella phage phi1_175008</name>
    <dbReference type="NCBI Taxonomy" id="3127744"/>
    <lineage>
        <taxon>Viruses</taxon>
        <taxon>Duplodnaviria</taxon>
        <taxon>Heunggongvirae</taxon>
        <taxon>Uroviricota</taxon>
        <taxon>Caudoviricetes</taxon>
        <taxon>Stephanstirmvirinae</taxon>
    </lineage>
</organism>